<keyword evidence="7 9" id="KW-0472">Membrane</keyword>
<proteinExistence type="predicted"/>
<keyword evidence="6 9" id="KW-1133">Transmembrane helix</keyword>
<feature type="transmembrane region" description="Helical" evidence="9">
    <location>
        <begin position="219"/>
        <end position="240"/>
    </location>
</feature>
<dbReference type="Gene3D" id="1.10.3860.10">
    <property type="entry name" value="Sodium:dicarboxylate symporter"/>
    <property type="match status" value="1"/>
</dbReference>
<dbReference type="FunFam" id="1.10.3860.10:FF:000001">
    <property type="entry name" value="C4-dicarboxylate transport protein"/>
    <property type="match status" value="1"/>
</dbReference>
<dbReference type="STRING" id="1123014.SAMN02745746_00945"/>
<keyword evidence="4 9" id="KW-0812">Transmembrane</keyword>
<keyword evidence="3" id="KW-1003">Cell membrane</keyword>
<dbReference type="EMBL" id="FXAG01000004">
    <property type="protein sequence ID" value="SMF05413.1"/>
    <property type="molecule type" value="Genomic_DNA"/>
</dbReference>
<dbReference type="GO" id="GO:0005886">
    <property type="term" value="C:plasma membrane"/>
    <property type="evidence" value="ECO:0007669"/>
    <property type="project" value="UniProtKB-SubCell"/>
</dbReference>
<sequence>MQAKIFKSLYLQVIIAVVIGIAFGHFFPSQGAALKPLGDAFVKLVKMMISPVVFCTIAIGIASLGDKSQLGRILGKTLGLFLMLTLLALGFGLAAVNVIRPGAGMNIDPSQLDTSGIAKYTHSAKELNVVDFFMHMIPDSFVGAFTQGEVLPVLLLAVLTGFALSASSGKGGDKLLAWLEDMSQILFRVFNFVMKVAPIGAFGAMAFTVGKYGVHSLASLGQLILTFYVACIGFVVVVLGGLCRLSGFSLWRTLQYFREELLVVLGTSSTEPVLPRVLQKLEKLGCSKGVAGFVLPTGYSFNLAGTAIYLSLASLFIAQACNIDLSWQQTAIMLGIMLLSSKGAAGVTGSGFVALAATLVVVHDIPLAGIALLLGIDRFMSEARALTSIISNIVCSLVVALWEKACNREQLQAELREPTPLVEAVAEEAEPELEGFTVAEGLSLKS</sequence>
<evidence type="ECO:0000313" key="10">
    <source>
        <dbReference type="EMBL" id="SMF05413.1"/>
    </source>
</evidence>
<dbReference type="NCBIfam" id="NF002461">
    <property type="entry name" value="PRK01663.1"/>
    <property type="match status" value="1"/>
</dbReference>
<dbReference type="SUPFAM" id="SSF118215">
    <property type="entry name" value="Proton glutamate symport protein"/>
    <property type="match status" value="1"/>
</dbReference>
<dbReference type="GO" id="GO:0015141">
    <property type="term" value="F:succinate transmembrane transporter activity"/>
    <property type="evidence" value="ECO:0007669"/>
    <property type="project" value="TreeGrafter"/>
</dbReference>
<dbReference type="Pfam" id="PF00375">
    <property type="entry name" value="SDF"/>
    <property type="match status" value="1"/>
</dbReference>
<dbReference type="InterPro" id="IPR001991">
    <property type="entry name" value="Na-dicarboxylate_symporter"/>
</dbReference>
<evidence type="ECO:0000256" key="5">
    <source>
        <dbReference type="ARBA" id="ARBA00022847"/>
    </source>
</evidence>
<keyword evidence="11" id="KW-1185">Reference proteome</keyword>
<evidence type="ECO:0000256" key="8">
    <source>
        <dbReference type="ARBA" id="ARBA00053346"/>
    </source>
</evidence>
<dbReference type="PRINTS" id="PR00173">
    <property type="entry name" value="EDTRNSPORT"/>
</dbReference>
<reference evidence="11" key="1">
    <citation type="submission" date="2017-04" db="EMBL/GenBank/DDBJ databases">
        <authorList>
            <person name="Varghese N."/>
            <person name="Submissions S."/>
        </authorList>
    </citation>
    <scope>NUCLEOTIDE SEQUENCE [LARGE SCALE GENOMIC DNA]</scope>
    <source>
        <strain evidence="11">DSM 22618</strain>
    </source>
</reference>
<dbReference type="Proteomes" id="UP000192920">
    <property type="component" value="Unassembled WGS sequence"/>
</dbReference>
<dbReference type="InterPro" id="IPR018107">
    <property type="entry name" value="Na-dicarboxylate_symporter_CS"/>
</dbReference>
<comment type="function">
    <text evidence="8">Responsible for the transport of dicarboxylates such as succinate, fumarate, and malate from the periplasm across the membrane.</text>
</comment>
<evidence type="ECO:0000256" key="3">
    <source>
        <dbReference type="ARBA" id="ARBA00022475"/>
    </source>
</evidence>
<dbReference type="PANTHER" id="PTHR42865:SF1">
    <property type="entry name" value="AEROBIC C4-DICARBOXYLATE TRANSPORT PROTEIN"/>
    <property type="match status" value="1"/>
</dbReference>
<evidence type="ECO:0000256" key="7">
    <source>
        <dbReference type="ARBA" id="ARBA00023136"/>
    </source>
</evidence>
<evidence type="ECO:0000256" key="9">
    <source>
        <dbReference type="SAM" id="Phobius"/>
    </source>
</evidence>
<feature type="transmembrane region" description="Helical" evidence="9">
    <location>
        <begin position="353"/>
        <end position="376"/>
    </location>
</feature>
<organism evidence="10 11">
    <name type="scientific">Pseudogulbenkiania subflava DSM 22618</name>
    <dbReference type="NCBI Taxonomy" id="1123014"/>
    <lineage>
        <taxon>Bacteria</taxon>
        <taxon>Pseudomonadati</taxon>
        <taxon>Pseudomonadota</taxon>
        <taxon>Betaproteobacteria</taxon>
        <taxon>Neisseriales</taxon>
        <taxon>Chromobacteriaceae</taxon>
        <taxon>Pseudogulbenkiania</taxon>
    </lineage>
</organism>
<feature type="transmembrane region" description="Helical" evidence="9">
    <location>
        <begin position="77"/>
        <end position="99"/>
    </location>
</feature>
<evidence type="ECO:0000256" key="4">
    <source>
        <dbReference type="ARBA" id="ARBA00022692"/>
    </source>
</evidence>
<feature type="transmembrane region" description="Helical" evidence="9">
    <location>
        <begin position="9"/>
        <end position="27"/>
    </location>
</feature>
<feature type="transmembrane region" description="Helical" evidence="9">
    <location>
        <begin position="141"/>
        <end position="164"/>
    </location>
</feature>
<feature type="transmembrane region" description="Helical" evidence="9">
    <location>
        <begin position="185"/>
        <end position="207"/>
    </location>
</feature>
<gene>
    <name evidence="10" type="ORF">SAMN02745746_00945</name>
</gene>
<dbReference type="AlphaFoldDB" id="A0A1Y6BE55"/>
<protein>
    <submittedName>
        <fullName evidence="10">Na+/H+-dicarboxylate symporter</fullName>
    </submittedName>
</protein>
<keyword evidence="5" id="KW-0769">Symport</keyword>
<dbReference type="InterPro" id="IPR036458">
    <property type="entry name" value="Na:dicarbo_symporter_sf"/>
</dbReference>
<feature type="transmembrane region" description="Helical" evidence="9">
    <location>
        <begin position="298"/>
        <end position="318"/>
    </location>
</feature>
<dbReference type="RefSeq" id="WP_085275283.1">
    <property type="nucleotide sequence ID" value="NZ_FXAG01000004.1"/>
</dbReference>
<dbReference type="GO" id="GO:0015366">
    <property type="term" value="F:malate:proton symporter activity"/>
    <property type="evidence" value="ECO:0007669"/>
    <property type="project" value="TreeGrafter"/>
</dbReference>
<dbReference type="GO" id="GO:0070778">
    <property type="term" value="P:L-aspartate transmembrane transport"/>
    <property type="evidence" value="ECO:0007669"/>
    <property type="project" value="TreeGrafter"/>
</dbReference>
<dbReference type="PROSITE" id="PS00713">
    <property type="entry name" value="NA_DICARBOXYL_SYMP_1"/>
    <property type="match status" value="1"/>
</dbReference>
<comment type="subcellular location">
    <subcellularLocation>
        <location evidence="1">Cell membrane</location>
        <topology evidence="1">Multi-pass membrane protein</topology>
    </subcellularLocation>
</comment>
<evidence type="ECO:0000256" key="2">
    <source>
        <dbReference type="ARBA" id="ARBA00022448"/>
    </source>
</evidence>
<dbReference type="GO" id="GO:0015138">
    <property type="term" value="F:fumarate transmembrane transporter activity"/>
    <property type="evidence" value="ECO:0007669"/>
    <property type="project" value="TreeGrafter"/>
</dbReference>
<keyword evidence="2" id="KW-0813">Transport</keyword>
<dbReference type="PANTHER" id="PTHR42865">
    <property type="entry name" value="PROTON/GLUTAMATE-ASPARTATE SYMPORTER"/>
    <property type="match status" value="1"/>
</dbReference>
<evidence type="ECO:0000256" key="1">
    <source>
        <dbReference type="ARBA" id="ARBA00004651"/>
    </source>
</evidence>
<evidence type="ECO:0000313" key="11">
    <source>
        <dbReference type="Proteomes" id="UP000192920"/>
    </source>
</evidence>
<accession>A0A1Y6BE55</accession>
<name>A0A1Y6BE55_9NEIS</name>
<feature type="transmembrane region" description="Helical" evidence="9">
    <location>
        <begin position="47"/>
        <end position="65"/>
    </location>
</feature>
<evidence type="ECO:0000256" key="6">
    <source>
        <dbReference type="ARBA" id="ARBA00022989"/>
    </source>
</evidence>